<dbReference type="InterPro" id="IPR058240">
    <property type="entry name" value="rSAM_sf"/>
</dbReference>
<feature type="binding site" evidence="12">
    <location>
        <position position="27"/>
    </location>
    <ligand>
        <name>S-adenosyl-L-methionine</name>
        <dbReference type="ChEBI" id="CHEBI:59789"/>
    </ligand>
</feature>
<evidence type="ECO:0000256" key="6">
    <source>
        <dbReference type="ARBA" id="ARBA00023004"/>
    </source>
</evidence>
<feature type="binding site" evidence="12">
    <location>
        <position position="155"/>
    </location>
    <ligand>
        <name>GTP</name>
        <dbReference type="ChEBI" id="CHEBI:37565"/>
    </ligand>
</feature>
<comment type="function">
    <text evidence="12">Catalyzes the cyclization of GTP to (8S)-3',8-cyclo-7,8-dihydroguanosine 5'-triphosphate.</text>
</comment>
<dbReference type="SFLD" id="SFLDG01386">
    <property type="entry name" value="main_SPASM_domain-containing"/>
    <property type="match status" value="1"/>
</dbReference>
<evidence type="ECO:0000256" key="2">
    <source>
        <dbReference type="ARBA" id="ARBA00022485"/>
    </source>
</evidence>
<comment type="subunit">
    <text evidence="12">Monomer and homodimer.</text>
</comment>
<comment type="similarity">
    <text evidence="12">Belongs to the radical SAM superfamily. MoaA family.</text>
</comment>
<dbReference type="SFLD" id="SFLDG01383">
    <property type="entry name" value="cyclic_pyranopterin_phosphate"/>
    <property type="match status" value="1"/>
</dbReference>
<dbReference type="HAMAP" id="MF_01225_B">
    <property type="entry name" value="MoaA_B"/>
    <property type="match status" value="1"/>
</dbReference>
<feature type="binding site" evidence="12">
    <location>
        <position position="68"/>
    </location>
    <ligand>
        <name>S-adenosyl-L-methionine</name>
        <dbReference type="ChEBI" id="CHEBI:59789"/>
    </ligand>
</feature>
<sequence length="319" mass="36462">MLIDGYGRKINYLRISLTQRCNFRCLYCMPKVPFTYQAKENLLSYEELFLFAKLCIDKGVDKIRLTGGEPLVRSDLEIFIKMLTDYKSDLDLALTTNGYLLKDKAKALKDAGLKRINVSLDTLKPQRAKLISQIDMLDVVIDGINEALKVGLKVKLNCVPLKNINDDELCDLLEFAKSKNMQIRFIEFMENEHAYGQLKGLDTEEIITILKKKFNFTPSFKEANSPASLFCLDDGYIFGIINPHKHDFCESCNRIRLSAEGFLIPCLYFDEAMSIKNAIRNNDINKALEILNNVLENKPEKNRWQSNIKSARSFSQTGG</sequence>
<dbReference type="InterPro" id="IPR007197">
    <property type="entry name" value="rSAM"/>
</dbReference>
<dbReference type="InterPro" id="IPR040064">
    <property type="entry name" value="MoaA-like"/>
</dbReference>
<proteinExistence type="inferred from homology"/>
<evidence type="ECO:0000256" key="12">
    <source>
        <dbReference type="HAMAP-Rule" id="MF_01225"/>
    </source>
</evidence>
<keyword evidence="5 12" id="KW-0547">Nucleotide-binding</keyword>
<reference evidence="14 15" key="1">
    <citation type="submission" date="2020-07" db="EMBL/GenBank/DDBJ databases">
        <title>Transfer of Campylobacter canadensis to the novel genus Avispirillum gen. nov., that also includes two novel species recovered from migratory waterfowl: Avispirillum anseris sp. nov. and Avispirillum brantae sp. nov.</title>
        <authorList>
            <person name="Miller W.G."/>
            <person name="Chapman M.H."/>
            <person name="Yee E."/>
            <person name="Inglis G.D."/>
        </authorList>
    </citation>
    <scope>NUCLEOTIDE SEQUENCE [LARGE SCALE GENOMIC DNA]</scope>
    <source>
        <strain evidence="14 15">L283</strain>
    </source>
</reference>
<accession>A0ABS7WQR6</accession>
<evidence type="ECO:0000313" key="15">
    <source>
        <dbReference type="Proteomes" id="UP000786183"/>
    </source>
</evidence>
<name>A0ABS7WQR6_9BACT</name>
<gene>
    <name evidence="12 14" type="primary">moaA</name>
    <name evidence="14" type="ORF">AVCANL283_03060</name>
</gene>
<keyword evidence="15" id="KW-1185">Reference proteome</keyword>
<dbReference type="PROSITE" id="PS01305">
    <property type="entry name" value="MOAA_NIFB_PQQE"/>
    <property type="match status" value="1"/>
</dbReference>
<dbReference type="InterPro" id="IPR050105">
    <property type="entry name" value="MoCo_biosynth_MoaA/MoaC"/>
</dbReference>
<feature type="domain" description="Radical SAM core" evidence="13">
    <location>
        <begin position="5"/>
        <end position="227"/>
    </location>
</feature>
<keyword evidence="9 12" id="KW-0501">Molybdenum cofactor biosynthesis</keyword>
<dbReference type="PANTHER" id="PTHR22960:SF0">
    <property type="entry name" value="MOLYBDENUM COFACTOR BIOSYNTHESIS PROTEIN 1"/>
    <property type="match status" value="1"/>
</dbReference>
<dbReference type="CDD" id="cd21117">
    <property type="entry name" value="Twitch_MoaA"/>
    <property type="match status" value="1"/>
</dbReference>
<dbReference type="SFLD" id="SFLDS00029">
    <property type="entry name" value="Radical_SAM"/>
    <property type="match status" value="1"/>
</dbReference>
<dbReference type="PROSITE" id="PS51918">
    <property type="entry name" value="RADICAL_SAM"/>
    <property type="match status" value="1"/>
</dbReference>
<evidence type="ECO:0000256" key="8">
    <source>
        <dbReference type="ARBA" id="ARBA00023134"/>
    </source>
</evidence>
<dbReference type="SFLD" id="SFLDG01067">
    <property type="entry name" value="SPASM/twitch_domain_containing"/>
    <property type="match status" value="1"/>
</dbReference>
<dbReference type="Gene3D" id="3.20.20.70">
    <property type="entry name" value="Aldolase class I"/>
    <property type="match status" value="1"/>
</dbReference>
<evidence type="ECO:0000313" key="14">
    <source>
        <dbReference type="EMBL" id="MBZ7987100.1"/>
    </source>
</evidence>
<evidence type="ECO:0000256" key="4">
    <source>
        <dbReference type="ARBA" id="ARBA00022723"/>
    </source>
</evidence>
<comment type="catalytic activity">
    <reaction evidence="11 12">
        <text>GTP + AH2 + S-adenosyl-L-methionine = (8S)-3',8-cyclo-7,8-dihydroguanosine 5'-triphosphate + 5'-deoxyadenosine + L-methionine + A + H(+)</text>
        <dbReference type="Rhea" id="RHEA:49576"/>
        <dbReference type="ChEBI" id="CHEBI:13193"/>
        <dbReference type="ChEBI" id="CHEBI:15378"/>
        <dbReference type="ChEBI" id="CHEBI:17319"/>
        <dbReference type="ChEBI" id="CHEBI:17499"/>
        <dbReference type="ChEBI" id="CHEBI:37565"/>
        <dbReference type="ChEBI" id="CHEBI:57844"/>
        <dbReference type="ChEBI" id="CHEBI:59789"/>
        <dbReference type="ChEBI" id="CHEBI:131766"/>
        <dbReference type="EC" id="4.1.99.22"/>
    </reaction>
</comment>
<dbReference type="InterPro" id="IPR013785">
    <property type="entry name" value="Aldolase_TIM"/>
</dbReference>
<dbReference type="RefSeq" id="WP_172233435.1">
    <property type="nucleotide sequence ID" value="NZ_CP035946.1"/>
</dbReference>
<comment type="cofactor">
    <cofactor evidence="12">
        <name>[4Fe-4S] cluster</name>
        <dbReference type="ChEBI" id="CHEBI:49883"/>
    </cofactor>
    <text evidence="12">Binds 2 [4Fe-4S] clusters. Binds 1 [4Fe-4S] cluster coordinated with 3 cysteines and an exchangeable S-adenosyl-L-methionine and 1 [4Fe-4S] cluster coordinated with 3 cysteines and the GTP-derived substrate.</text>
</comment>
<keyword evidence="8 12" id="KW-0342">GTP-binding</keyword>
<feature type="binding site" evidence="12">
    <location>
        <position position="25"/>
    </location>
    <ligand>
        <name>[4Fe-4S] cluster</name>
        <dbReference type="ChEBI" id="CHEBI:49883"/>
        <label>1</label>
        <note>4Fe-4S-S-AdoMet</note>
    </ligand>
</feature>
<feature type="binding site" evidence="12">
    <location>
        <position position="119"/>
    </location>
    <ligand>
        <name>S-adenosyl-L-methionine</name>
        <dbReference type="ChEBI" id="CHEBI:59789"/>
    </ligand>
</feature>
<dbReference type="NCBIfam" id="TIGR02666">
    <property type="entry name" value="moaA"/>
    <property type="match status" value="1"/>
</dbReference>
<comment type="caution">
    <text evidence="14">The sequence shown here is derived from an EMBL/GenBank/DDBJ whole genome shotgun (WGS) entry which is preliminary data.</text>
</comment>
<protein>
    <recommendedName>
        <fullName evidence="1 12">GTP 3',8-cyclase</fullName>
        <ecNumber evidence="1 12">4.1.99.22</ecNumber>
    </recommendedName>
    <alternativeName>
        <fullName evidence="12">Molybdenum cofactor biosynthesis protein A</fullName>
    </alternativeName>
</protein>
<feature type="binding site" evidence="12">
    <location>
        <position position="266"/>
    </location>
    <ligand>
        <name>[4Fe-4S] cluster</name>
        <dbReference type="ChEBI" id="CHEBI:49883"/>
        <label>2</label>
        <note>4Fe-4S-substrate</note>
    </ligand>
</feature>
<dbReference type="InterPro" id="IPR006638">
    <property type="entry name" value="Elp3/MiaA/NifB-like_rSAM"/>
</dbReference>
<dbReference type="InterPro" id="IPR010505">
    <property type="entry name" value="MoaA_twitch"/>
</dbReference>
<evidence type="ECO:0000256" key="11">
    <source>
        <dbReference type="ARBA" id="ARBA00048697"/>
    </source>
</evidence>
<feature type="binding site" evidence="12">
    <location>
        <position position="249"/>
    </location>
    <ligand>
        <name>[4Fe-4S] cluster</name>
        <dbReference type="ChEBI" id="CHEBI:49883"/>
        <label>2</label>
        <note>4Fe-4S-substrate</note>
    </ligand>
</feature>
<organism evidence="14 15">
    <name type="scientific">Campylobacter canadensis</name>
    <dbReference type="NCBI Taxonomy" id="449520"/>
    <lineage>
        <taxon>Bacteria</taxon>
        <taxon>Pseudomonadati</taxon>
        <taxon>Campylobacterota</taxon>
        <taxon>Epsilonproteobacteria</taxon>
        <taxon>Campylobacterales</taxon>
        <taxon>Campylobacteraceae</taxon>
        <taxon>Campylobacter</taxon>
    </lineage>
</organism>
<keyword evidence="7 12" id="KW-0411">Iron-sulfur</keyword>
<feature type="binding site" evidence="12">
    <location>
        <position position="28"/>
    </location>
    <ligand>
        <name>[4Fe-4S] cluster</name>
        <dbReference type="ChEBI" id="CHEBI:49883"/>
        <label>1</label>
        <note>4Fe-4S-S-AdoMet</note>
    </ligand>
</feature>
<evidence type="ECO:0000259" key="13">
    <source>
        <dbReference type="PROSITE" id="PS51918"/>
    </source>
</evidence>
<dbReference type="PANTHER" id="PTHR22960">
    <property type="entry name" value="MOLYBDOPTERIN COFACTOR SYNTHESIS PROTEIN A"/>
    <property type="match status" value="1"/>
</dbReference>
<dbReference type="Pfam" id="PF06463">
    <property type="entry name" value="Mob_synth_C"/>
    <property type="match status" value="1"/>
</dbReference>
<feature type="binding site" evidence="12">
    <location>
        <position position="252"/>
    </location>
    <ligand>
        <name>[4Fe-4S] cluster</name>
        <dbReference type="ChEBI" id="CHEBI:49883"/>
        <label>2</label>
        <note>4Fe-4S-substrate</note>
    </ligand>
</feature>
<dbReference type="SUPFAM" id="SSF102114">
    <property type="entry name" value="Radical SAM enzymes"/>
    <property type="match status" value="1"/>
</dbReference>
<feature type="binding site" evidence="12">
    <location>
        <begin position="254"/>
        <end position="256"/>
    </location>
    <ligand>
        <name>GTP</name>
        <dbReference type="ChEBI" id="CHEBI:37565"/>
    </ligand>
</feature>
<dbReference type="EMBL" id="JACGBB010000004">
    <property type="protein sequence ID" value="MBZ7987100.1"/>
    <property type="molecule type" value="Genomic_DNA"/>
</dbReference>
<feature type="binding site" evidence="12">
    <location>
        <position position="21"/>
    </location>
    <ligand>
        <name>[4Fe-4S] cluster</name>
        <dbReference type="ChEBI" id="CHEBI:49883"/>
        <label>1</label>
        <note>4Fe-4S-S-AdoMet</note>
    </ligand>
</feature>
<keyword evidence="6 12" id="KW-0408">Iron</keyword>
<keyword evidence="2 12" id="KW-0004">4Fe-4S</keyword>
<feature type="binding site" evidence="12">
    <location>
        <position position="95"/>
    </location>
    <ligand>
        <name>GTP</name>
        <dbReference type="ChEBI" id="CHEBI:37565"/>
    </ligand>
</feature>
<dbReference type="Proteomes" id="UP000786183">
    <property type="component" value="Unassembled WGS sequence"/>
</dbReference>
<evidence type="ECO:0000256" key="7">
    <source>
        <dbReference type="ARBA" id="ARBA00023014"/>
    </source>
</evidence>
<dbReference type="CDD" id="cd01335">
    <property type="entry name" value="Radical_SAM"/>
    <property type="match status" value="1"/>
</dbReference>
<evidence type="ECO:0000256" key="3">
    <source>
        <dbReference type="ARBA" id="ARBA00022691"/>
    </source>
</evidence>
<dbReference type="SMART" id="SM00729">
    <property type="entry name" value="Elp3"/>
    <property type="match status" value="1"/>
</dbReference>
<dbReference type="InterPro" id="IPR013483">
    <property type="entry name" value="MoaA"/>
</dbReference>
<evidence type="ECO:0000256" key="1">
    <source>
        <dbReference type="ARBA" id="ARBA00012167"/>
    </source>
</evidence>
<dbReference type="Pfam" id="PF04055">
    <property type="entry name" value="Radical_SAM"/>
    <property type="match status" value="1"/>
</dbReference>
<evidence type="ECO:0000256" key="5">
    <source>
        <dbReference type="ARBA" id="ARBA00022741"/>
    </source>
</evidence>
<feature type="binding site" evidence="12">
    <location>
        <position position="189"/>
    </location>
    <ligand>
        <name>S-adenosyl-L-methionine</name>
        <dbReference type="ChEBI" id="CHEBI:59789"/>
    </ligand>
</feature>
<feature type="binding site" evidence="12">
    <location>
        <position position="64"/>
    </location>
    <ligand>
        <name>GTP</name>
        <dbReference type="ChEBI" id="CHEBI:37565"/>
    </ligand>
</feature>
<dbReference type="InterPro" id="IPR000385">
    <property type="entry name" value="MoaA_NifB_PqqE_Fe-S-bd_CS"/>
</dbReference>
<evidence type="ECO:0000256" key="9">
    <source>
        <dbReference type="ARBA" id="ARBA00023150"/>
    </source>
</evidence>
<feature type="binding site" evidence="12">
    <location>
        <position position="14"/>
    </location>
    <ligand>
        <name>GTP</name>
        <dbReference type="ChEBI" id="CHEBI:37565"/>
    </ligand>
</feature>
<dbReference type="EC" id="4.1.99.22" evidence="1 12"/>
<keyword evidence="4 12" id="KW-0479">Metal-binding</keyword>
<evidence type="ECO:0000256" key="10">
    <source>
        <dbReference type="ARBA" id="ARBA00023239"/>
    </source>
</evidence>
<keyword evidence="10 12" id="KW-0456">Lyase</keyword>
<comment type="pathway">
    <text evidence="12">Cofactor biosynthesis; molybdopterin biosynthesis.</text>
</comment>
<keyword evidence="3 12" id="KW-0949">S-adenosyl-L-methionine</keyword>